<keyword evidence="2" id="KW-0472">Membrane</keyword>
<accession>A0A9J6B477</accession>
<keyword evidence="2" id="KW-1133">Transmembrane helix</keyword>
<evidence type="ECO:0000313" key="4">
    <source>
        <dbReference type="Proteomes" id="UP000824120"/>
    </source>
</evidence>
<feature type="non-terminal residue" evidence="3">
    <location>
        <position position="1"/>
    </location>
</feature>
<reference evidence="3 4" key="1">
    <citation type="submission" date="2020-09" db="EMBL/GenBank/DDBJ databases">
        <title>De no assembly of potato wild relative species, Solanum commersonii.</title>
        <authorList>
            <person name="Cho K."/>
        </authorList>
    </citation>
    <scope>NUCLEOTIDE SEQUENCE [LARGE SCALE GENOMIC DNA]</scope>
    <source>
        <strain evidence="3">LZ3.2</strain>
        <tissue evidence="3">Leaf</tissue>
    </source>
</reference>
<feature type="region of interest" description="Disordered" evidence="1">
    <location>
        <begin position="1"/>
        <end position="34"/>
    </location>
</feature>
<evidence type="ECO:0000256" key="1">
    <source>
        <dbReference type="SAM" id="MobiDB-lite"/>
    </source>
</evidence>
<sequence>SKQAKNEESTRPKSKFFELKPFESSSSSNPSTNLELETPTFKEYVYFPKIYAAVDHSMSLVEIAEQLGDPPFGRFHRRHALSFSIVVFGSLGNILQLRGTSRRYHTGAKGEGKTLLAIRRMGSAILRSLFLCSFSCLYSFLLNNVHAFP</sequence>
<name>A0A9J6B477_SOLCO</name>
<keyword evidence="2" id="KW-0812">Transmembrane</keyword>
<feature type="transmembrane region" description="Helical" evidence="2">
    <location>
        <begin position="121"/>
        <end position="141"/>
    </location>
</feature>
<dbReference type="Proteomes" id="UP000824120">
    <property type="component" value="Chromosome 1"/>
</dbReference>
<proteinExistence type="predicted"/>
<gene>
    <name evidence="3" type="ORF">H5410_003266</name>
</gene>
<organism evidence="3 4">
    <name type="scientific">Solanum commersonii</name>
    <name type="common">Commerson's wild potato</name>
    <name type="synonym">Commerson's nightshade</name>
    <dbReference type="NCBI Taxonomy" id="4109"/>
    <lineage>
        <taxon>Eukaryota</taxon>
        <taxon>Viridiplantae</taxon>
        <taxon>Streptophyta</taxon>
        <taxon>Embryophyta</taxon>
        <taxon>Tracheophyta</taxon>
        <taxon>Spermatophyta</taxon>
        <taxon>Magnoliopsida</taxon>
        <taxon>eudicotyledons</taxon>
        <taxon>Gunneridae</taxon>
        <taxon>Pentapetalae</taxon>
        <taxon>asterids</taxon>
        <taxon>lamiids</taxon>
        <taxon>Solanales</taxon>
        <taxon>Solanaceae</taxon>
        <taxon>Solanoideae</taxon>
        <taxon>Solaneae</taxon>
        <taxon>Solanum</taxon>
    </lineage>
</organism>
<dbReference type="AlphaFoldDB" id="A0A9J6B477"/>
<comment type="caution">
    <text evidence="3">The sequence shown here is derived from an EMBL/GenBank/DDBJ whole genome shotgun (WGS) entry which is preliminary data.</text>
</comment>
<feature type="compositionally biased region" description="Basic and acidic residues" evidence="1">
    <location>
        <begin position="1"/>
        <end position="21"/>
    </location>
</feature>
<keyword evidence="4" id="KW-1185">Reference proteome</keyword>
<dbReference type="EMBL" id="JACXVP010000001">
    <property type="protein sequence ID" value="KAG5631549.1"/>
    <property type="molecule type" value="Genomic_DNA"/>
</dbReference>
<evidence type="ECO:0000256" key="2">
    <source>
        <dbReference type="SAM" id="Phobius"/>
    </source>
</evidence>
<evidence type="ECO:0000313" key="3">
    <source>
        <dbReference type="EMBL" id="KAG5631549.1"/>
    </source>
</evidence>
<feature type="compositionally biased region" description="Low complexity" evidence="1">
    <location>
        <begin position="22"/>
        <end position="34"/>
    </location>
</feature>
<protein>
    <submittedName>
        <fullName evidence="3">Uncharacterized protein</fullName>
    </submittedName>
</protein>